<sequence length="369" mass="40625">MGQRLSCFGSSAHDTAQPSPPSSVAAPPLGPSPPDSETAARARGFQFKLYDWKSTARHTEITAQTHPELVKELRTIAHALAHHHQYLAVVTDIMRDFWTRLTPQQRPSTSPPTLQDVTDFLQQHFPVVRMWAGLVGQWGMVDKGEGDNAIYLPTTVLVDANRYLQTPLPATEADAFHITAHNLLLTITLAHELVHACSKWIFGAVLTPNGIGRNDNGHGESGWEAESRLLGAYLYLEWKGGFRKFRMDQVVAYYLEDPTRPGFEVRLDEDDISAWGPAITYALDNNLPFPPPPINFATSTRAPRPSRGYIRMRIPVVLHRSGSSSPDTSEPSDEPSGEQPPATAPLPVIGGSSDANNPLIRYRVSSPSV</sequence>
<dbReference type="OrthoDB" id="3068011at2759"/>
<reference evidence="2 4" key="1">
    <citation type="submission" date="2015-07" db="EMBL/GenBank/DDBJ databases">
        <authorList>
            <person name="Cajimat M.N.B."/>
            <person name="Milazzo M.L."/>
            <person name="Fulhorst C.F."/>
        </authorList>
    </citation>
    <scope>NUCLEOTIDE SEQUENCE [LARGE SCALE GENOMIC DNA]</scope>
    <source>
        <strain evidence="2">Single colony</strain>
    </source>
</reference>
<reference evidence="3 5" key="2">
    <citation type="journal article" date="2018" name="Elife">
        <title>Functional genomics of lipid metabolism in the oleaginous yeast Rhodosporidium toruloides.</title>
        <authorList>
            <person name="Coradetti S.T."/>
            <person name="Pinel D."/>
            <person name="Geiselman G."/>
            <person name="Ito M."/>
            <person name="Mondo S."/>
            <person name="Reilly M.C."/>
            <person name="Cheng Y.F."/>
            <person name="Bauer S."/>
            <person name="Grigoriev I."/>
            <person name="Gladden J.M."/>
            <person name="Simmons B.A."/>
            <person name="Brem R."/>
            <person name="Arkin A.P."/>
            <person name="Skerker J.M."/>
        </authorList>
    </citation>
    <scope>NUCLEOTIDE SEQUENCE [LARGE SCALE GENOMIC DNA]</scope>
    <source>
        <strain evidence="3 5">NBRC 0880</strain>
    </source>
</reference>
<dbReference type="Proteomes" id="UP000239560">
    <property type="component" value="Unassembled WGS sequence"/>
</dbReference>
<feature type="region of interest" description="Disordered" evidence="1">
    <location>
        <begin position="320"/>
        <end position="369"/>
    </location>
</feature>
<dbReference type="EMBL" id="CWKI01000010">
    <property type="protein sequence ID" value="CTR09480.1"/>
    <property type="molecule type" value="Genomic_DNA"/>
</dbReference>
<feature type="region of interest" description="Disordered" evidence="1">
    <location>
        <begin position="1"/>
        <end position="38"/>
    </location>
</feature>
<organism evidence="2 4">
    <name type="scientific">Rhodotorula toruloides</name>
    <name type="common">Yeast</name>
    <name type="synonym">Rhodosporidium toruloides</name>
    <dbReference type="NCBI Taxonomy" id="5286"/>
    <lineage>
        <taxon>Eukaryota</taxon>
        <taxon>Fungi</taxon>
        <taxon>Dikarya</taxon>
        <taxon>Basidiomycota</taxon>
        <taxon>Pucciniomycotina</taxon>
        <taxon>Microbotryomycetes</taxon>
        <taxon>Sporidiobolales</taxon>
        <taxon>Sporidiobolaceae</taxon>
        <taxon>Rhodotorula</taxon>
    </lineage>
</organism>
<name>A0A0K3CM09_RHOTO</name>
<evidence type="ECO:0000313" key="4">
    <source>
        <dbReference type="Proteomes" id="UP000199069"/>
    </source>
</evidence>
<dbReference type="EMBL" id="LCTV02000010">
    <property type="protein sequence ID" value="PRQ72169.1"/>
    <property type="molecule type" value="Genomic_DNA"/>
</dbReference>
<keyword evidence="4" id="KW-1185">Reference proteome</keyword>
<evidence type="ECO:0000313" key="2">
    <source>
        <dbReference type="EMBL" id="CTR09480.1"/>
    </source>
</evidence>
<dbReference type="Proteomes" id="UP000199069">
    <property type="component" value="Unassembled WGS sequence"/>
</dbReference>
<dbReference type="AlphaFoldDB" id="A0A0K3CM09"/>
<protein>
    <submittedName>
        <fullName evidence="2">Uncharacterized protein</fullName>
    </submittedName>
</protein>
<evidence type="ECO:0000313" key="3">
    <source>
        <dbReference type="EMBL" id="PRQ72169.1"/>
    </source>
</evidence>
<evidence type="ECO:0000256" key="1">
    <source>
        <dbReference type="SAM" id="MobiDB-lite"/>
    </source>
</evidence>
<proteinExistence type="predicted"/>
<gene>
    <name evidence="2" type="primary">FGENESH: predicted gene_10.178</name>
    <name evidence="3" type="ORF">AAT19DRAFT_9508</name>
    <name evidence="2" type="ORF">BN2166_0053410</name>
</gene>
<accession>A0A0K3CM09</accession>
<evidence type="ECO:0000313" key="5">
    <source>
        <dbReference type="Proteomes" id="UP000239560"/>
    </source>
</evidence>